<dbReference type="InterPro" id="IPR027417">
    <property type="entry name" value="P-loop_NTPase"/>
</dbReference>
<evidence type="ECO:0000313" key="2">
    <source>
        <dbReference type="EMBL" id="MBR8828581.1"/>
    </source>
</evidence>
<comment type="caution">
    <text evidence="2">The sequence shown here is derived from an EMBL/GenBank/DDBJ whole genome shotgun (WGS) entry which is preliminary data.</text>
</comment>
<dbReference type="Pfam" id="PF13469">
    <property type="entry name" value="Sulfotransfer_3"/>
    <property type="match status" value="1"/>
</dbReference>
<evidence type="ECO:0000313" key="3">
    <source>
        <dbReference type="Proteomes" id="UP000767446"/>
    </source>
</evidence>
<evidence type="ECO:0000256" key="1">
    <source>
        <dbReference type="SAM" id="Phobius"/>
    </source>
</evidence>
<protein>
    <submittedName>
        <fullName evidence="2">Sulfotransferase</fullName>
    </submittedName>
</protein>
<feature type="transmembrane region" description="Helical" evidence="1">
    <location>
        <begin position="21"/>
        <end position="43"/>
    </location>
</feature>
<name>A0A941JSL3_9CHRO</name>
<dbReference type="SUPFAM" id="SSF52540">
    <property type="entry name" value="P-loop containing nucleoside triphosphate hydrolases"/>
    <property type="match status" value="1"/>
</dbReference>
<dbReference type="PANTHER" id="PTHR36451">
    <property type="entry name" value="PAPS-DEPENDENT SULFOTRANSFERASE STF3"/>
    <property type="match status" value="1"/>
</dbReference>
<proteinExistence type="predicted"/>
<reference evidence="2" key="1">
    <citation type="submission" date="2021-02" db="EMBL/GenBank/DDBJ databases">
        <title>Metagenome analyses of Stigonema ocellatum DSM 106950, Chlorogloea purpurea SAG 13.99 and Gomphosphaeria aponina DSM 107014.</title>
        <authorList>
            <person name="Marter P."/>
            <person name="Huang S."/>
        </authorList>
    </citation>
    <scope>NUCLEOTIDE SEQUENCE</scope>
    <source>
        <strain evidence="2">JP213</strain>
    </source>
</reference>
<dbReference type="Proteomes" id="UP000767446">
    <property type="component" value="Unassembled WGS sequence"/>
</dbReference>
<sequence length="369" mass="43836">MYFSKQTLLKILKATYISQEYNLLHAAYTSLLITLFFGVRTLIKVSQTADKILFSQYQNQKITAPLFITGNPRSGTTFLHHLLANDPQLTTTKLYQTIFPSISFYRLFQSTERLKPLFADIDNKIFKGWQGIHKTQLDEVEEDETIFVWAMLTPVIFLMFPFAQLFQENELTWVDNLGEETRQQLMTYYQDFLKRHLYATGSDKTLLIKNTTSTGRLRSMIQTLPDMRIIHLIRHPYQAIPSLLSMYAAPWQTLVPQTKNNNQAYYNLAQLYANYYRSRMEIFNEFNKDLLIEIAYEDFRREPLMTIKQIYDKFDLTMEQTFQDKLEEKLKQNAGYQSYHRYSLDKFGLNEKMIYEMMEDVFEFYGFQS</sequence>
<dbReference type="Gene3D" id="3.40.50.300">
    <property type="entry name" value="P-loop containing nucleotide triphosphate hydrolases"/>
    <property type="match status" value="1"/>
</dbReference>
<keyword evidence="1" id="KW-1133">Transmembrane helix</keyword>
<keyword evidence="1" id="KW-0472">Membrane</keyword>
<organism evidence="2 3">
    <name type="scientific">Gomphosphaeria aponina SAG 52.96 = DSM 107014</name>
    <dbReference type="NCBI Taxonomy" id="1521640"/>
    <lineage>
        <taxon>Bacteria</taxon>
        <taxon>Bacillati</taxon>
        <taxon>Cyanobacteriota</taxon>
        <taxon>Cyanophyceae</taxon>
        <taxon>Oscillatoriophycideae</taxon>
        <taxon>Chroococcales</taxon>
        <taxon>Gomphosphaeriaceae</taxon>
        <taxon>Gomphosphaeria</taxon>
    </lineage>
</organism>
<gene>
    <name evidence="2" type="ORF">DSM107014_11900</name>
</gene>
<dbReference type="PANTHER" id="PTHR36451:SF1">
    <property type="entry name" value="OMEGA-HYDROXY-BETA-DIHYDROMENAQUINONE-9 SULFOTRANSFERASE STF3"/>
    <property type="match status" value="1"/>
</dbReference>
<dbReference type="InterPro" id="IPR052736">
    <property type="entry name" value="Stf3_sulfotransferase"/>
</dbReference>
<keyword evidence="1" id="KW-0812">Transmembrane</keyword>
<dbReference type="EMBL" id="JADQBC010000077">
    <property type="protein sequence ID" value="MBR8828581.1"/>
    <property type="molecule type" value="Genomic_DNA"/>
</dbReference>
<accession>A0A941JSL3</accession>
<dbReference type="AlphaFoldDB" id="A0A941JSL3"/>